<gene>
    <name evidence="1" type="ORF">COS12_01305</name>
</gene>
<evidence type="ECO:0000313" key="2">
    <source>
        <dbReference type="Proteomes" id="UP000230116"/>
    </source>
</evidence>
<proteinExistence type="predicted"/>
<dbReference type="Proteomes" id="UP000230116">
    <property type="component" value="Unassembled WGS sequence"/>
</dbReference>
<dbReference type="EMBL" id="PETM01000029">
    <property type="protein sequence ID" value="PIV62728.1"/>
    <property type="molecule type" value="Genomic_DNA"/>
</dbReference>
<dbReference type="AlphaFoldDB" id="A0A2M7E4U7"/>
<sequence length="411" mass="46563">MIMVQIENRVNDISNYYHLETERAFLNRQLKQGLTSQQAQEYLLHQQTHFLEEFVGRISRQKYHYNFDSDQGMKAIGMIRPAAAEYWDLAEKSGMNSRGWADAVGFSLIDEAFLTDTVNVAYWISPPSFGKKGFGDYGFMFVFQKGEDNKVNVKVHRYEQENPGLDQSNIIMQFLSTKHALSGIGITQDPLKFLQYPLLIPGIGDFEIAQDIAELSNSKQVNFVSDKISVQNANLFQKNIIEHPLIKTWISDYVQDMLVASDDRVDIYSQKAALMRAEKTRTAIFNLAQDLQNGLHQLNPVSIYSDHSPQQVLITNPFDPLLFYSQKPAMVVGGGSCPVSLQESDFEEIIRGKNLLDNGVLNYQSASDITKASSNEKWDYHDGNCVHCHAKNVKVGPCNICQNCEKLPELN</sequence>
<comment type="caution">
    <text evidence="1">The sequence shown here is derived from an EMBL/GenBank/DDBJ whole genome shotgun (WGS) entry which is preliminary data.</text>
</comment>
<protein>
    <submittedName>
        <fullName evidence="1">Uncharacterized protein</fullName>
    </submittedName>
</protein>
<reference evidence="2" key="1">
    <citation type="submission" date="2017-09" db="EMBL/GenBank/DDBJ databases">
        <title>Depth-based differentiation of microbial function through sediment-hosted aquifers and enrichment of novel symbionts in the deep terrestrial subsurface.</title>
        <authorList>
            <person name="Probst A.J."/>
            <person name="Ladd B."/>
            <person name="Jarett J.K."/>
            <person name="Geller-Mcgrath D.E."/>
            <person name="Sieber C.M.K."/>
            <person name="Emerson J.B."/>
            <person name="Anantharaman K."/>
            <person name="Thomas B.C."/>
            <person name="Malmstrom R."/>
            <person name="Stieglmeier M."/>
            <person name="Klingl A."/>
            <person name="Woyke T."/>
            <person name="Ryan C.M."/>
            <person name="Banfield J.F."/>
        </authorList>
    </citation>
    <scope>NUCLEOTIDE SEQUENCE [LARGE SCALE GENOMIC DNA]</scope>
</reference>
<evidence type="ECO:0000313" key="1">
    <source>
        <dbReference type="EMBL" id="PIV62728.1"/>
    </source>
</evidence>
<accession>A0A2M7E4U7</accession>
<name>A0A2M7E4U7_9BACT</name>
<organism evidence="1 2">
    <name type="scientific">Candidatus Roizmanbacteria bacterium CG01_land_8_20_14_3_00_33_9</name>
    <dbReference type="NCBI Taxonomy" id="1974843"/>
    <lineage>
        <taxon>Bacteria</taxon>
        <taxon>Candidatus Roizmaniibacteriota</taxon>
    </lineage>
</organism>